<accession>A0A6M3JL04</accession>
<protein>
    <submittedName>
        <fullName evidence="1">Putative terminase</fullName>
    </submittedName>
</protein>
<name>A0A6M3JL04_9ZZZZ</name>
<sequence>MSKPSIDLSKLYKPHDKQKQAHSTVEQNVLYGGAVGGGKSYYLAAEGIQLSLDYPRNRGYICRQKLTDFRISTLLELKRYLDATVIVDDRGKQEIVELIPQHHQTENYFRLYNGSYIYYGGIGDDREGTTRVKNMTLGWVAVDQLEEVEEVNWNWLCSRLRLILPGIHYKAIATANPAPGWVKRRFIESKMDDHIFIPALPGDNPHLPKDYVSNLRKWWPPEMIKALLEGDWDALEGGNFLFRYNEIKNGAHRELEVTDSDIKWVGIDIAREGDDSCVFTLRQGSKVIYTDSWGKTDLMESTGIILQKIEKFGIDPKNVNLDAVALGAGIYDRLREQKVYINGIIAGGEPMDKEHYVNSRAEMYDNLRKRFEAGTISIPDDQDLIAQLSSIRFKIASDKKLQIVSKEEMKRTYHLKSPDKSDSLALAFYEPEIKNPQIRWL</sequence>
<dbReference type="AlphaFoldDB" id="A0A6M3JL04"/>
<proteinExistence type="predicted"/>
<dbReference type="Gene3D" id="3.30.420.240">
    <property type="match status" value="1"/>
</dbReference>
<dbReference type="Gene3D" id="3.40.50.300">
    <property type="entry name" value="P-loop containing nucleotide triphosphate hydrolases"/>
    <property type="match status" value="1"/>
</dbReference>
<dbReference type="InterPro" id="IPR027417">
    <property type="entry name" value="P-loop_NTPase"/>
</dbReference>
<dbReference type="EMBL" id="MT141739">
    <property type="protein sequence ID" value="QJA69825.1"/>
    <property type="molecule type" value="Genomic_DNA"/>
</dbReference>
<reference evidence="1" key="1">
    <citation type="submission" date="2020-03" db="EMBL/GenBank/DDBJ databases">
        <title>The deep terrestrial virosphere.</title>
        <authorList>
            <person name="Holmfeldt K."/>
            <person name="Nilsson E."/>
            <person name="Simone D."/>
            <person name="Lopez-Fernandez M."/>
            <person name="Wu X."/>
            <person name="de Brujin I."/>
            <person name="Lundin D."/>
            <person name="Andersson A."/>
            <person name="Bertilsson S."/>
            <person name="Dopson M."/>
        </authorList>
    </citation>
    <scope>NUCLEOTIDE SEQUENCE</scope>
    <source>
        <strain evidence="1">MM415A04249</strain>
    </source>
</reference>
<evidence type="ECO:0000313" key="1">
    <source>
        <dbReference type="EMBL" id="QJA69825.1"/>
    </source>
</evidence>
<gene>
    <name evidence="1" type="ORF">MM415A04249_0004</name>
</gene>
<organism evidence="1">
    <name type="scientific">viral metagenome</name>
    <dbReference type="NCBI Taxonomy" id="1070528"/>
    <lineage>
        <taxon>unclassified sequences</taxon>
        <taxon>metagenomes</taxon>
        <taxon>organismal metagenomes</taxon>
    </lineage>
</organism>